<keyword evidence="2" id="KW-1185">Reference proteome</keyword>
<protein>
    <submittedName>
        <fullName evidence="1">Uncharacterized protein</fullName>
    </submittedName>
</protein>
<evidence type="ECO:0000313" key="1">
    <source>
        <dbReference type="EMBL" id="KAI3746981.1"/>
    </source>
</evidence>
<name>A0ACB9DL61_ARCLA</name>
<sequence>MGKLQETLQALLAHQEKTASGSRKKSESKELTTLSSPSVAEVGGYSSCCTVAITNVAAKGCSYKEFAACKPPTYEGECHLVLVMKWVKEMELVFATSKCVVGSERFNTSEVNTSEVNTSEVNTSEVNTSEVNTSEVNTSEVNAAS</sequence>
<reference evidence="2" key="1">
    <citation type="journal article" date="2022" name="Mol. Ecol. Resour.">
        <title>The genomes of chicory, endive, great burdock and yacon provide insights into Asteraceae palaeo-polyploidization history and plant inulin production.</title>
        <authorList>
            <person name="Fan W."/>
            <person name="Wang S."/>
            <person name="Wang H."/>
            <person name="Wang A."/>
            <person name="Jiang F."/>
            <person name="Liu H."/>
            <person name="Zhao H."/>
            <person name="Xu D."/>
            <person name="Zhang Y."/>
        </authorList>
    </citation>
    <scope>NUCLEOTIDE SEQUENCE [LARGE SCALE GENOMIC DNA]</scope>
    <source>
        <strain evidence="2">cv. Niubang</strain>
    </source>
</reference>
<dbReference type="Proteomes" id="UP001055879">
    <property type="component" value="Linkage Group LG03"/>
</dbReference>
<dbReference type="EMBL" id="CM042049">
    <property type="protein sequence ID" value="KAI3746981.1"/>
    <property type="molecule type" value="Genomic_DNA"/>
</dbReference>
<organism evidence="1 2">
    <name type="scientific">Arctium lappa</name>
    <name type="common">Greater burdock</name>
    <name type="synonym">Lappa major</name>
    <dbReference type="NCBI Taxonomy" id="4217"/>
    <lineage>
        <taxon>Eukaryota</taxon>
        <taxon>Viridiplantae</taxon>
        <taxon>Streptophyta</taxon>
        <taxon>Embryophyta</taxon>
        <taxon>Tracheophyta</taxon>
        <taxon>Spermatophyta</taxon>
        <taxon>Magnoliopsida</taxon>
        <taxon>eudicotyledons</taxon>
        <taxon>Gunneridae</taxon>
        <taxon>Pentapetalae</taxon>
        <taxon>asterids</taxon>
        <taxon>campanulids</taxon>
        <taxon>Asterales</taxon>
        <taxon>Asteraceae</taxon>
        <taxon>Carduoideae</taxon>
        <taxon>Cardueae</taxon>
        <taxon>Arctiinae</taxon>
        <taxon>Arctium</taxon>
    </lineage>
</organism>
<gene>
    <name evidence="1" type="ORF">L6452_09423</name>
</gene>
<proteinExistence type="predicted"/>
<reference evidence="1 2" key="2">
    <citation type="journal article" date="2022" name="Mol. Ecol. Resour.">
        <title>The genomes of chicory, endive, great burdock and yacon provide insights into Asteraceae paleo-polyploidization history and plant inulin production.</title>
        <authorList>
            <person name="Fan W."/>
            <person name="Wang S."/>
            <person name="Wang H."/>
            <person name="Wang A."/>
            <person name="Jiang F."/>
            <person name="Liu H."/>
            <person name="Zhao H."/>
            <person name="Xu D."/>
            <person name="Zhang Y."/>
        </authorList>
    </citation>
    <scope>NUCLEOTIDE SEQUENCE [LARGE SCALE GENOMIC DNA]</scope>
    <source>
        <strain evidence="2">cv. Niubang</strain>
    </source>
</reference>
<comment type="caution">
    <text evidence="1">The sequence shown here is derived from an EMBL/GenBank/DDBJ whole genome shotgun (WGS) entry which is preliminary data.</text>
</comment>
<evidence type="ECO:0000313" key="2">
    <source>
        <dbReference type="Proteomes" id="UP001055879"/>
    </source>
</evidence>
<accession>A0ACB9DL61</accession>